<keyword evidence="2" id="KW-0540">Nuclease</keyword>
<dbReference type="Pfam" id="PF00929">
    <property type="entry name" value="RNase_T"/>
    <property type="match status" value="1"/>
</dbReference>
<evidence type="ECO:0000256" key="6">
    <source>
        <dbReference type="SAM" id="MobiDB-lite"/>
    </source>
</evidence>
<evidence type="ECO:0000256" key="1">
    <source>
        <dbReference type="ARBA" id="ARBA00012417"/>
    </source>
</evidence>
<dbReference type="GO" id="GO:0006260">
    <property type="term" value="P:DNA replication"/>
    <property type="evidence" value="ECO:0007669"/>
    <property type="project" value="InterPro"/>
</dbReference>
<dbReference type="PANTHER" id="PTHR30231:SF4">
    <property type="entry name" value="PROTEIN NEN2"/>
    <property type="match status" value="1"/>
</dbReference>
<evidence type="ECO:0000256" key="5">
    <source>
        <dbReference type="ARBA" id="ARBA00049244"/>
    </source>
</evidence>
<organism evidence="8 9">
    <name type="scientific">Parazoarcus communis</name>
    <dbReference type="NCBI Taxonomy" id="41977"/>
    <lineage>
        <taxon>Bacteria</taxon>
        <taxon>Pseudomonadati</taxon>
        <taxon>Pseudomonadota</taxon>
        <taxon>Betaproteobacteria</taxon>
        <taxon>Rhodocyclales</taxon>
        <taxon>Zoogloeaceae</taxon>
        <taxon>Parazoarcus</taxon>
    </lineage>
</organism>
<evidence type="ECO:0000256" key="4">
    <source>
        <dbReference type="ARBA" id="ARBA00022839"/>
    </source>
</evidence>
<dbReference type="EMBL" id="CP022187">
    <property type="protein sequence ID" value="AWI77087.1"/>
    <property type="molecule type" value="Genomic_DNA"/>
</dbReference>
<keyword evidence="9" id="KW-1185">Reference proteome</keyword>
<evidence type="ECO:0000313" key="9">
    <source>
        <dbReference type="Proteomes" id="UP000244930"/>
    </source>
</evidence>
<accession>A0A2U8GTQ2</accession>
<dbReference type="GO" id="GO:0003887">
    <property type="term" value="F:DNA-directed DNA polymerase activity"/>
    <property type="evidence" value="ECO:0007669"/>
    <property type="project" value="UniProtKB-EC"/>
</dbReference>
<dbReference type="Proteomes" id="UP000244930">
    <property type="component" value="Chromosome"/>
</dbReference>
<feature type="region of interest" description="Disordered" evidence="6">
    <location>
        <begin position="1"/>
        <end position="20"/>
    </location>
</feature>
<dbReference type="NCBIfam" id="NF006602">
    <property type="entry name" value="PRK09146.1"/>
    <property type="match status" value="1"/>
</dbReference>
<reference evidence="8 9" key="1">
    <citation type="submission" date="2017-06" db="EMBL/GenBank/DDBJ databases">
        <title>Azoarcus.</title>
        <authorList>
            <person name="Woo J.-H."/>
            <person name="Kim H.-S."/>
        </authorList>
    </citation>
    <scope>NUCLEOTIDE SEQUENCE [LARGE SCALE GENOMIC DNA]</scope>
    <source>
        <strain evidence="8 9">TSPY31</strain>
    </source>
</reference>
<dbReference type="CDD" id="cd06127">
    <property type="entry name" value="DEDDh"/>
    <property type="match status" value="1"/>
</dbReference>
<dbReference type="RefSeq" id="WP_108950786.1">
    <property type="nucleotide sequence ID" value="NZ_CP022187.1"/>
</dbReference>
<dbReference type="GO" id="GO:0003677">
    <property type="term" value="F:DNA binding"/>
    <property type="evidence" value="ECO:0007669"/>
    <property type="project" value="InterPro"/>
</dbReference>
<comment type="catalytic activity">
    <reaction evidence="5">
        <text>DNA(n) + a 2'-deoxyribonucleoside 5'-triphosphate = DNA(n+1) + diphosphate</text>
        <dbReference type="Rhea" id="RHEA:22508"/>
        <dbReference type="Rhea" id="RHEA-COMP:17339"/>
        <dbReference type="Rhea" id="RHEA-COMP:17340"/>
        <dbReference type="ChEBI" id="CHEBI:33019"/>
        <dbReference type="ChEBI" id="CHEBI:61560"/>
        <dbReference type="ChEBI" id="CHEBI:173112"/>
        <dbReference type="EC" id="2.7.7.7"/>
    </reaction>
</comment>
<dbReference type="SMART" id="SM00479">
    <property type="entry name" value="EXOIII"/>
    <property type="match status" value="1"/>
</dbReference>
<gene>
    <name evidence="8" type="ORF">CEW83_19165</name>
</gene>
<dbReference type="KEGG" id="acom:CEW83_19165"/>
<keyword evidence="3" id="KW-0378">Hydrolase</keyword>
<dbReference type="EC" id="2.7.7.7" evidence="1"/>
<dbReference type="InterPro" id="IPR013520">
    <property type="entry name" value="Ribonucl_H"/>
</dbReference>
<dbReference type="PANTHER" id="PTHR30231">
    <property type="entry name" value="DNA POLYMERASE III SUBUNIT EPSILON"/>
    <property type="match status" value="1"/>
</dbReference>
<evidence type="ECO:0000313" key="8">
    <source>
        <dbReference type="EMBL" id="AWI77087.1"/>
    </source>
</evidence>
<protein>
    <recommendedName>
        <fullName evidence="1">DNA-directed DNA polymerase</fullName>
        <ecNumber evidence="1">2.7.7.7</ecNumber>
    </recommendedName>
</protein>
<feature type="compositionally biased region" description="Polar residues" evidence="6">
    <location>
        <begin position="1"/>
        <end position="19"/>
    </location>
</feature>
<dbReference type="InterPro" id="IPR036397">
    <property type="entry name" value="RNaseH_sf"/>
</dbReference>
<sequence length="249" mass="27503">MLHLGSLQQKQPGATSGTTVHDWPQRFAELAAAAHDERLKRFYAAGAVAGDTPLSAVPLMALDVETTGLDPVRDGIVSIGLVPMRLDRILASQSRHWILKPRTALGEESVTIHGITDSQVDTAPDLIEILDEVLQHMAGHVLVVHCSAIERQFLNGALRPRIGEKIEFPVIDTMELEARLHRKKRLGLFARLFGHKQRSIRLAASRSRYGLPRYRPHHALTDALASAELLQAQIAHRFSPEAPVSALWS</sequence>
<feature type="domain" description="Exonuclease" evidence="7">
    <location>
        <begin position="58"/>
        <end position="239"/>
    </location>
</feature>
<dbReference type="InterPro" id="IPR012337">
    <property type="entry name" value="RNaseH-like_sf"/>
</dbReference>
<dbReference type="GO" id="GO:0005829">
    <property type="term" value="C:cytosol"/>
    <property type="evidence" value="ECO:0007669"/>
    <property type="project" value="TreeGrafter"/>
</dbReference>
<evidence type="ECO:0000259" key="7">
    <source>
        <dbReference type="SMART" id="SM00479"/>
    </source>
</evidence>
<dbReference type="SUPFAM" id="SSF53098">
    <property type="entry name" value="Ribonuclease H-like"/>
    <property type="match status" value="1"/>
</dbReference>
<dbReference type="NCBIfam" id="TIGR00573">
    <property type="entry name" value="dnaq"/>
    <property type="match status" value="1"/>
</dbReference>
<proteinExistence type="predicted"/>
<name>A0A2U8GTQ2_9RHOO</name>
<dbReference type="Gene3D" id="3.30.420.10">
    <property type="entry name" value="Ribonuclease H-like superfamily/Ribonuclease H"/>
    <property type="match status" value="1"/>
</dbReference>
<keyword evidence="4" id="KW-0269">Exonuclease</keyword>
<evidence type="ECO:0000256" key="3">
    <source>
        <dbReference type="ARBA" id="ARBA00022801"/>
    </source>
</evidence>
<dbReference type="AlphaFoldDB" id="A0A2U8GTQ2"/>
<dbReference type="InterPro" id="IPR006054">
    <property type="entry name" value="DnaQ"/>
</dbReference>
<dbReference type="GO" id="GO:0008408">
    <property type="term" value="F:3'-5' exonuclease activity"/>
    <property type="evidence" value="ECO:0007669"/>
    <property type="project" value="TreeGrafter"/>
</dbReference>
<evidence type="ECO:0000256" key="2">
    <source>
        <dbReference type="ARBA" id="ARBA00022722"/>
    </source>
</evidence>